<evidence type="ECO:0000256" key="4">
    <source>
        <dbReference type="ARBA" id="ARBA00012381"/>
    </source>
</evidence>
<dbReference type="Gene3D" id="3.90.79.20">
    <property type="match status" value="1"/>
</dbReference>
<dbReference type="PANTHER" id="PTHR42904:SF6">
    <property type="entry name" value="NAD-CAPPED RNA HYDROLASE NUDT12"/>
    <property type="match status" value="1"/>
</dbReference>
<evidence type="ECO:0000256" key="6">
    <source>
        <dbReference type="ARBA" id="ARBA00022801"/>
    </source>
</evidence>
<dbReference type="InterPro" id="IPR049734">
    <property type="entry name" value="NudC-like_C"/>
</dbReference>
<dbReference type="NCBIfam" id="NF001299">
    <property type="entry name" value="PRK00241.1"/>
    <property type="match status" value="1"/>
</dbReference>
<comment type="similarity">
    <text evidence="3">Belongs to the Nudix hydrolase family. NudC subfamily.</text>
</comment>
<dbReference type="GO" id="GO:0035529">
    <property type="term" value="F:NADH pyrophosphatase activity"/>
    <property type="evidence" value="ECO:0007669"/>
    <property type="project" value="TreeGrafter"/>
</dbReference>
<evidence type="ECO:0000313" key="11">
    <source>
        <dbReference type="EMBL" id="PPV15530.1"/>
    </source>
</evidence>
<dbReference type="EC" id="3.6.1.22" evidence="4"/>
<keyword evidence="5" id="KW-0479">Metal-binding</keyword>
<feature type="domain" description="Nudix hydrolase" evidence="10">
    <location>
        <begin position="151"/>
        <end position="276"/>
    </location>
</feature>
<dbReference type="RefSeq" id="WP_043664119.1">
    <property type="nucleotide sequence ID" value="NZ_JSEG01000010.1"/>
</dbReference>
<protein>
    <recommendedName>
        <fullName evidence="4">NAD(+) diphosphatase</fullName>
        <ecNumber evidence="4">3.6.1.22</ecNumber>
    </recommendedName>
</protein>
<comment type="catalytic activity">
    <reaction evidence="9">
        <text>a 5'-end NAD(+)-phospho-ribonucleoside in mRNA + H2O = a 5'-end phospho-adenosine-phospho-ribonucleoside in mRNA + beta-nicotinamide D-ribonucleotide + 2 H(+)</text>
        <dbReference type="Rhea" id="RHEA:60876"/>
        <dbReference type="Rhea" id="RHEA-COMP:15698"/>
        <dbReference type="Rhea" id="RHEA-COMP:15719"/>
        <dbReference type="ChEBI" id="CHEBI:14649"/>
        <dbReference type="ChEBI" id="CHEBI:15377"/>
        <dbReference type="ChEBI" id="CHEBI:15378"/>
        <dbReference type="ChEBI" id="CHEBI:144029"/>
        <dbReference type="ChEBI" id="CHEBI:144051"/>
    </reaction>
    <physiologicalReaction direction="left-to-right" evidence="9">
        <dbReference type="Rhea" id="RHEA:60877"/>
    </physiologicalReaction>
</comment>
<dbReference type="GO" id="GO:0006742">
    <property type="term" value="P:NADP+ catabolic process"/>
    <property type="evidence" value="ECO:0007669"/>
    <property type="project" value="TreeGrafter"/>
</dbReference>
<dbReference type="InterPro" id="IPR050241">
    <property type="entry name" value="NAD-cap_RNA_hydrolase_NudC"/>
</dbReference>
<dbReference type="PANTHER" id="PTHR42904">
    <property type="entry name" value="NUDIX HYDROLASE, NUDC SUBFAMILY"/>
    <property type="match status" value="1"/>
</dbReference>
<dbReference type="Pfam" id="PF09297">
    <property type="entry name" value="Zn_ribbon_NUD"/>
    <property type="match status" value="1"/>
</dbReference>
<evidence type="ECO:0000259" key="10">
    <source>
        <dbReference type="PROSITE" id="PS51462"/>
    </source>
</evidence>
<evidence type="ECO:0000256" key="2">
    <source>
        <dbReference type="ARBA" id="ARBA00001947"/>
    </source>
</evidence>
<dbReference type="InterPro" id="IPR015376">
    <property type="entry name" value="Znr_NADH_PPase"/>
</dbReference>
<evidence type="ECO:0000256" key="8">
    <source>
        <dbReference type="ARBA" id="ARBA00023027"/>
    </source>
</evidence>
<evidence type="ECO:0000256" key="9">
    <source>
        <dbReference type="ARBA" id="ARBA00023679"/>
    </source>
</evidence>
<dbReference type="PROSITE" id="PS51462">
    <property type="entry name" value="NUDIX"/>
    <property type="match status" value="1"/>
</dbReference>
<sequence>MIHEIAPHRYDNIYNKETVVEDEDYILIFIKNQVFMKKDNNEIYIPKYKDLKNTVVISHDKLIYLFKIDNMNFFMLKDFNEKDYNFLTREDTSIFRTLKPQWAAFGGVTGKHLYDWYSKNRYCSVCGNEMEIYNKERALCCKSCNNILYPSIAPAVIVGVINKDKILLTRYSRGNYRKYALVAGYVEVGESVEDTVKREVMEEVGLKVKNLRYFGSQPWGVSNTLLMGFFADLDGDEKITLEEEELAEGTWFRYDELPERDLLISLTQTMINEFENKLGNV</sequence>
<proteinExistence type="inferred from homology"/>
<keyword evidence="7" id="KW-0460">Magnesium</keyword>
<dbReference type="AlphaFoldDB" id="A0A2S7FCA3"/>
<dbReference type="SUPFAM" id="SSF55811">
    <property type="entry name" value="Nudix"/>
    <property type="match status" value="1"/>
</dbReference>
<dbReference type="GO" id="GO:0046872">
    <property type="term" value="F:metal ion binding"/>
    <property type="evidence" value="ECO:0007669"/>
    <property type="project" value="UniProtKB-KW"/>
</dbReference>
<evidence type="ECO:0000256" key="1">
    <source>
        <dbReference type="ARBA" id="ARBA00001946"/>
    </source>
</evidence>
<accession>A0A2S7FCA3</accession>
<name>A0A2S7FCA3_CLOBU</name>
<gene>
    <name evidence="11" type="ORF">AWN73_11435</name>
</gene>
<dbReference type="InterPro" id="IPR020084">
    <property type="entry name" value="NUDIX_hydrolase_CS"/>
</dbReference>
<dbReference type="CDD" id="cd03429">
    <property type="entry name" value="NUDIX_NADH_pyrophosphatase_Nudt13"/>
    <property type="match status" value="1"/>
</dbReference>
<dbReference type="GO" id="GO:0019677">
    <property type="term" value="P:NAD+ catabolic process"/>
    <property type="evidence" value="ECO:0007669"/>
    <property type="project" value="TreeGrafter"/>
</dbReference>
<dbReference type="Pfam" id="PF00293">
    <property type="entry name" value="NUDIX"/>
    <property type="match status" value="1"/>
</dbReference>
<comment type="cofactor">
    <cofactor evidence="1">
        <name>Mg(2+)</name>
        <dbReference type="ChEBI" id="CHEBI:18420"/>
    </cofactor>
</comment>
<comment type="cofactor">
    <cofactor evidence="2">
        <name>Zn(2+)</name>
        <dbReference type="ChEBI" id="CHEBI:29105"/>
    </cofactor>
</comment>
<dbReference type="GO" id="GO:0005829">
    <property type="term" value="C:cytosol"/>
    <property type="evidence" value="ECO:0007669"/>
    <property type="project" value="TreeGrafter"/>
</dbReference>
<evidence type="ECO:0000256" key="5">
    <source>
        <dbReference type="ARBA" id="ARBA00022723"/>
    </source>
</evidence>
<dbReference type="EMBL" id="LRDH01000098">
    <property type="protein sequence ID" value="PPV15530.1"/>
    <property type="molecule type" value="Genomic_DNA"/>
</dbReference>
<dbReference type="Proteomes" id="UP000238081">
    <property type="component" value="Unassembled WGS sequence"/>
</dbReference>
<reference evidence="11 12" key="1">
    <citation type="submission" date="2016-01" db="EMBL/GenBank/DDBJ databases">
        <title>Characterization of the Clostridium difficile lineages that are prevalent in Hong Kong and China.</title>
        <authorList>
            <person name="Kwok J.S.-L."/>
            <person name="Lam W.-Y."/>
            <person name="Ip M."/>
            <person name="Chan T.-F."/>
            <person name="Hawkey P.M."/>
            <person name="Tsui S.K.-W."/>
        </authorList>
    </citation>
    <scope>NUCLEOTIDE SEQUENCE [LARGE SCALE GENOMIC DNA]</scope>
    <source>
        <strain evidence="11 12">300064</strain>
    </source>
</reference>
<keyword evidence="6" id="KW-0378">Hydrolase</keyword>
<evidence type="ECO:0000313" key="12">
    <source>
        <dbReference type="Proteomes" id="UP000238081"/>
    </source>
</evidence>
<dbReference type="InterPro" id="IPR000086">
    <property type="entry name" value="NUDIX_hydrolase_dom"/>
</dbReference>
<dbReference type="PROSITE" id="PS00893">
    <property type="entry name" value="NUDIX_BOX"/>
    <property type="match status" value="1"/>
</dbReference>
<evidence type="ECO:0000256" key="3">
    <source>
        <dbReference type="ARBA" id="ARBA00009595"/>
    </source>
</evidence>
<organism evidence="11 12">
    <name type="scientific">Clostridium butyricum</name>
    <dbReference type="NCBI Taxonomy" id="1492"/>
    <lineage>
        <taxon>Bacteria</taxon>
        <taxon>Bacillati</taxon>
        <taxon>Bacillota</taxon>
        <taxon>Clostridia</taxon>
        <taxon>Eubacteriales</taxon>
        <taxon>Clostridiaceae</taxon>
        <taxon>Clostridium</taxon>
    </lineage>
</organism>
<evidence type="ECO:0000256" key="7">
    <source>
        <dbReference type="ARBA" id="ARBA00022842"/>
    </source>
</evidence>
<comment type="caution">
    <text evidence="11">The sequence shown here is derived from an EMBL/GenBank/DDBJ whole genome shotgun (WGS) entry which is preliminary data.</text>
</comment>
<dbReference type="Gene3D" id="3.90.79.10">
    <property type="entry name" value="Nucleoside Triphosphate Pyrophosphohydrolase"/>
    <property type="match status" value="1"/>
</dbReference>
<dbReference type="InterPro" id="IPR015797">
    <property type="entry name" value="NUDIX_hydrolase-like_dom_sf"/>
</dbReference>
<keyword evidence="8" id="KW-0520">NAD</keyword>